<dbReference type="Pfam" id="PF01420">
    <property type="entry name" value="Methylase_S"/>
    <property type="match status" value="2"/>
</dbReference>
<dbReference type="PATRIC" id="fig|1304281.5.peg.1870"/>
<keyword evidence="2" id="KW-0680">Restriction system</keyword>
<dbReference type="InterPro" id="IPR044946">
    <property type="entry name" value="Restrct_endonuc_typeI_TRD_sf"/>
</dbReference>
<comment type="similarity">
    <text evidence="1">Belongs to the type-I restriction system S methylase family.</text>
</comment>
<dbReference type="Proteomes" id="UP000035900">
    <property type="component" value="Unassembled WGS sequence"/>
</dbReference>
<gene>
    <name evidence="5" type="ORF">ACM44_08690</name>
</gene>
<evidence type="ECO:0000256" key="1">
    <source>
        <dbReference type="ARBA" id="ARBA00010923"/>
    </source>
</evidence>
<dbReference type="Gene3D" id="3.90.220.20">
    <property type="entry name" value="DNA methylase specificity domains"/>
    <property type="match status" value="2"/>
</dbReference>
<feature type="domain" description="Type I restriction modification DNA specificity" evidence="4">
    <location>
        <begin position="275"/>
        <end position="374"/>
    </location>
</feature>
<organism evidence="5 6">
    <name type="scientific">Chryseobacterium koreense CCUG 49689</name>
    <dbReference type="NCBI Taxonomy" id="1304281"/>
    <lineage>
        <taxon>Bacteria</taxon>
        <taxon>Pseudomonadati</taxon>
        <taxon>Bacteroidota</taxon>
        <taxon>Flavobacteriia</taxon>
        <taxon>Flavobacteriales</taxon>
        <taxon>Weeksellaceae</taxon>
        <taxon>Chryseobacterium group</taxon>
        <taxon>Chryseobacterium</taxon>
    </lineage>
</organism>
<keyword evidence="3" id="KW-0238">DNA-binding</keyword>
<comment type="caution">
    <text evidence="5">The sequence shown here is derived from an EMBL/GenBank/DDBJ whole genome shotgun (WGS) entry which is preliminary data.</text>
</comment>
<name>A0A0J7IYZ1_9FLAO</name>
<accession>A0A0J7IYZ1</accession>
<dbReference type="InterPro" id="IPR000055">
    <property type="entry name" value="Restrct_endonuc_typeI_TRD"/>
</dbReference>
<evidence type="ECO:0000259" key="4">
    <source>
        <dbReference type="Pfam" id="PF01420"/>
    </source>
</evidence>
<dbReference type="CDD" id="cd17515">
    <property type="entry name" value="RMtype1_S_MjaORF132P_Sau1132ORF3780P-TRD1-CR1_like"/>
    <property type="match status" value="1"/>
</dbReference>
<reference evidence="5 6" key="1">
    <citation type="journal article" date="2004" name="Int. J. Syst. Evol. Microbiol.">
        <title>Kaistella koreensis gen. nov., sp. nov., a novel member of the Chryseobacterium-Bergeyella-Riemerella branch.</title>
        <authorList>
            <person name="Kim M.K."/>
            <person name="Im W.T."/>
            <person name="Shin Y.K."/>
            <person name="Lim J.H."/>
            <person name="Kim S.H."/>
            <person name="Lee B.C."/>
            <person name="Park M.Y."/>
            <person name="Lee K.Y."/>
            <person name="Lee S.T."/>
        </authorList>
    </citation>
    <scope>NUCLEOTIDE SEQUENCE [LARGE SCALE GENOMIC DNA]</scope>
    <source>
        <strain evidence="5 6">CCUG 49689</strain>
    </source>
</reference>
<dbReference type="AlphaFoldDB" id="A0A0J7IYZ1"/>
<sequence length="392" mass="44629">MFAFPTLRFPGFEEEWILKKLNEVANFYSGGTPLTSKKEYFDGNIPFIRSGEIDSDKTEQFITELGLKSSSAKLVDTGDILYALYGANSGEVAICKIHGAINQAILCIKSEENHYFIYSYLLLKKEYVTKTFLQGGQGNLSAEIIKNLEIKVPSLLEQQKIAMLFSILDERITTQKKIIEDLITVKNIVIKKIFEGKLQFTSEDYNFSHLQPKTLSEFLSIPRKIKPDIIDKDKLLTVKLHLKGVHKNEKSETLSIGATNYFVREKGQFIYGKQNLFNGAFAIIPDCYDGFLSSADVPALEINSDRLNGKYLFYLFSRESFYKKLEDISTGSGSKRIHEADLLKIKILVPSLVEQNKVVKFLSSLDEKINVEKDLVINYENQKKYLLANLFV</sequence>
<evidence type="ECO:0000313" key="5">
    <source>
        <dbReference type="EMBL" id="KMQ71019.1"/>
    </source>
</evidence>
<protein>
    <recommendedName>
        <fullName evidence="4">Type I restriction modification DNA specificity domain-containing protein</fullName>
    </recommendedName>
</protein>
<dbReference type="GO" id="GO:0003677">
    <property type="term" value="F:DNA binding"/>
    <property type="evidence" value="ECO:0007669"/>
    <property type="project" value="UniProtKB-KW"/>
</dbReference>
<evidence type="ECO:0000256" key="3">
    <source>
        <dbReference type="ARBA" id="ARBA00023125"/>
    </source>
</evidence>
<dbReference type="PANTHER" id="PTHR30408:SF12">
    <property type="entry name" value="TYPE I RESTRICTION ENZYME MJAVIII SPECIFICITY SUBUNIT"/>
    <property type="match status" value="1"/>
</dbReference>
<evidence type="ECO:0000313" key="6">
    <source>
        <dbReference type="Proteomes" id="UP000035900"/>
    </source>
</evidence>
<dbReference type="PANTHER" id="PTHR30408">
    <property type="entry name" value="TYPE-1 RESTRICTION ENZYME ECOKI SPECIFICITY PROTEIN"/>
    <property type="match status" value="1"/>
</dbReference>
<dbReference type="Gene3D" id="1.10.287.1120">
    <property type="entry name" value="Bipartite methylase S protein"/>
    <property type="match status" value="1"/>
</dbReference>
<dbReference type="STRING" id="1304281.ACM44_08690"/>
<proteinExistence type="inferred from homology"/>
<dbReference type="GO" id="GO:0009307">
    <property type="term" value="P:DNA restriction-modification system"/>
    <property type="evidence" value="ECO:0007669"/>
    <property type="project" value="UniProtKB-KW"/>
</dbReference>
<feature type="domain" description="Type I restriction modification DNA specificity" evidence="4">
    <location>
        <begin position="14"/>
        <end position="180"/>
    </location>
</feature>
<dbReference type="InterPro" id="IPR052021">
    <property type="entry name" value="Type-I_RS_S_subunit"/>
</dbReference>
<evidence type="ECO:0000256" key="2">
    <source>
        <dbReference type="ARBA" id="ARBA00022747"/>
    </source>
</evidence>
<keyword evidence="6" id="KW-1185">Reference proteome</keyword>
<dbReference type="SUPFAM" id="SSF116734">
    <property type="entry name" value="DNA methylase specificity domain"/>
    <property type="match status" value="2"/>
</dbReference>
<dbReference type="EMBL" id="LFNG01000011">
    <property type="protein sequence ID" value="KMQ71019.1"/>
    <property type="molecule type" value="Genomic_DNA"/>
</dbReference>